<dbReference type="HAMAP" id="MF_01241">
    <property type="entry name" value="GlcN6P_deamin"/>
    <property type="match status" value="1"/>
</dbReference>
<name>I8UF95_9BACL</name>
<reference evidence="6 7" key="1">
    <citation type="journal article" date="2012" name="J. Bacteriol.">
        <title>Genome of Bacillus macauensis ZFHKF-1, a Long-Chain-Forming Bacterium.</title>
        <authorList>
            <person name="Cai L."/>
            <person name="Zhang T."/>
        </authorList>
    </citation>
    <scope>NUCLEOTIDE SEQUENCE [LARGE SCALE GENOMIC DNA]</scope>
    <source>
        <strain evidence="6 7">ZFHKF-1</strain>
    </source>
</reference>
<evidence type="ECO:0000259" key="5">
    <source>
        <dbReference type="Pfam" id="PF01182"/>
    </source>
</evidence>
<comment type="pathway">
    <text evidence="4">Amino-sugar metabolism; N-acetylneuraminate degradation; D-fructose 6-phosphate from N-acetylneuraminate: step 5/5.</text>
</comment>
<dbReference type="PANTHER" id="PTHR11280">
    <property type="entry name" value="GLUCOSAMINE-6-PHOSPHATE ISOMERASE"/>
    <property type="match status" value="1"/>
</dbReference>
<dbReference type="Pfam" id="PF01182">
    <property type="entry name" value="Glucosamine_iso"/>
    <property type="match status" value="1"/>
</dbReference>
<comment type="catalytic activity">
    <reaction evidence="1 4">
        <text>alpha-D-glucosamine 6-phosphate + H2O = beta-D-fructose 6-phosphate + NH4(+)</text>
        <dbReference type="Rhea" id="RHEA:12172"/>
        <dbReference type="ChEBI" id="CHEBI:15377"/>
        <dbReference type="ChEBI" id="CHEBI:28938"/>
        <dbReference type="ChEBI" id="CHEBI:57634"/>
        <dbReference type="ChEBI" id="CHEBI:75989"/>
        <dbReference type="EC" id="3.5.99.6"/>
    </reaction>
</comment>
<dbReference type="GO" id="GO:0019262">
    <property type="term" value="P:N-acetylneuraminate catabolic process"/>
    <property type="evidence" value="ECO:0007669"/>
    <property type="project" value="UniProtKB-UniRule"/>
</dbReference>
<dbReference type="InterPro" id="IPR004547">
    <property type="entry name" value="Glucosamine6P_isomerase"/>
</dbReference>
<dbReference type="EMBL" id="AKKV01000025">
    <property type="protein sequence ID" value="EIT85560.1"/>
    <property type="molecule type" value="Genomic_DNA"/>
</dbReference>
<dbReference type="InterPro" id="IPR006148">
    <property type="entry name" value="Glc/Gal-6P_isomerase"/>
</dbReference>
<dbReference type="GO" id="GO:0005975">
    <property type="term" value="P:carbohydrate metabolic process"/>
    <property type="evidence" value="ECO:0007669"/>
    <property type="project" value="InterPro"/>
</dbReference>
<organism evidence="6 7">
    <name type="scientific">Fictibacillus macauensis ZFHKF-1</name>
    <dbReference type="NCBI Taxonomy" id="1196324"/>
    <lineage>
        <taxon>Bacteria</taxon>
        <taxon>Bacillati</taxon>
        <taxon>Bacillota</taxon>
        <taxon>Bacilli</taxon>
        <taxon>Bacillales</taxon>
        <taxon>Fictibacillaceae</taxon>
        <taxon>Fictibacillus</taxon>
    </lineage>
</organism>
<dbReference type="GO" id="GO:0016853">
    <property type="term" value="F:isomerase activity"/>
    <property type="evidence" value="ECO:0007669"/>
    <property type="project" value="UniProtKB-KW"/>
</dbReference>
<feature type="domain" description="Glucosamine/galactosamine-6-phosphate isomerase" evidence="5">
    <location>
        <begin position="10"/>
        <end position="227"/>
    </location>
</feature>
<feature type="active site" description="For ring-opening step" evidence="4">
    <location>
        <position position="136"/>
    </location>
</feature>
<evidence type="ECO:0000256" key="3">
    <source>
        <dbReference type="ARBA" id="ARBA00023277"/>
    </source>
</evidence>
<comment type="caution">
    <text evidence="6">The sequence shown here is derived from an EMBL/GenBank/DDBJ whole genome shotgun (WGS) entry which is preliminary data.</text>
</comment>
<sequence>MKIVAVADYEEMSKVAAAYIVSTIRSSSSFSLGLATGGTPLGVYQQLIKNYQTQQTSYAHVQTFNLDEYVGLSPQDDESYHAYMNHHLFQAINIPPEQTHVPNGMAVNLEEECVRYENHLQERGGVDLQLLGIGQNGHIGFNEPGTSFASRTHVVKLTPSTLAANARYFPPSKKQPTHALTMGIATILQSKEIILLASGEKKQQAMNQLLNGHMSESVPATALRMHGAVTIVADRKALQLALAQREDYDDR</sequence>
<dbReference type="eggNOG" id="COG0363">
    <property type="taxonomic scope" value="Bacteria"/>
</dbReference>
<dbReference type="NCBIfam" id="TIGR00502">
    <property type="entry name" value="nagB"/>
    <property type="match status" value="1"/>
</dbReference>
<keyword evidence="2 4" id="KW-0378">Hydrolase</keyword>
<accession>I8UF95</accession>
<dbReference type="PROSITE" id="PS01161">
    <property type="entry name" value="GLC_GALNAC_ISOMERASE"/>
    <property type="match status" value="1"/>
</dbReference>
<keyword evidence="3 4" id="KW-0119">Carbohydrate metabolism</keyword>
<dbReference type="RefSeq" id="WP_007202085.1">
    <property type="nucleotide sequence ID" value="NZ_AKKV01000025.1"/>
</dbReference>
<dbReference type="CDD" id="cd01399">
    <property type="entry name" value="GlcN6P_deaminase"/>
    <property type="match status" value="1"/>
</dbReference>
<proteinExistence type="inferred from homology"/>
<dbReference type="STRING" id="1196324.A374_09993"/>
<dbReference type="InterPro" id="IPR037171">
    <property type="entry name" value="NagB/RpiA_transferase-like"/>
</dbReference>
<dbReference type="GO" id="GO:0006046">
    <property type="term" value="P:N-acetylglucosamine catabolic process"/>
    <property type="evidence" value="ECO:0007669"/>
    <property type="project" value="UniProtKB-UniRule"/>
</dbReference>
<dbReference type="PANTHER" id="PTHR11280:SF5">
    <property type="entry name" value="GLUCOSAMINE-6-PHOSPHATE ISOMERASE"/>
    <property type="match status" value="1"/>
</dbReference>
<evidence type="ECO:0000256" key="4">
    <source>
        <dbReference type="HAMAP-Rule" id="MF_01241"/>
    </source>
</evidence>
<dbReference type="EC" id="3.5.99.6" evidence="4"/>
<dbReference type="SUPFAM" id="SSF100950">
    <property type="entry name" value="NagB/RpiA/CoA transferase-like"/>
    <property type="match status" value="1"/>
</dbReference>
<dbReference type="Proteomes" id="UP000004080">
    <property type="component" value="Unassembled WGS sequence"/>
</dbReference>
<evidence type="ECO:0000256" key="1">
    <source>
        <dbReference type="ARBA" id="ARBA00000644"/>
    </source>
</evidence>
<comment type="similarity">
    <text evidence="4">Belongs to the glucosamine/galactosamine-6-phosphate isomerase family. NagB subfamily.</text>
</comment>
<dbReference type="FunFam" id="3.40.50.1360:FF:000003">
    <property type="entry name" value="Glucosamine-6-phosphate deaminase"/>
    <property type="match status" value="1"/>
</dbReference>
<dbReference type="GO" id="GO:0006043">
    <property type="term" value="P:glucosamine catabolic process"/>
    <property type="evidence" value="ECO:0007669"/>
    <property type="project" value="TreeGrafter"/>
</dbReference>
<feature type="active site" description="Proton acceptor; for ring-opening step" evidence="4">
    <location>
        <position position="138"/>
    </location>
</feature>
<evidence type="ECO:0000313" key="6">
    <source>
        <dbReference type="EMBL" id="EIT85560.1"/>
    </source>
</evidence>
<dbReference type="UniPathway" id="UPA00629">
    <property type="reaction ID" value="UER00684"/>
</dbReference>
<keyword evidence="7" id="KW-1185">Reference proteome</keyword>
<dbReference type="GO" id="GO:0042802">
    <property type="term" value="F:identical protein binding"/>
    <property type="evidence" value="ECO:0007669"/>
    <property type="project" value="TreeGrafter"/>
</dbReference>
<comment type="function">
    <text evidence="4">Catalyzes the reversible isomerization-deamination of glucosamine 6-phosphate (GlcN6P) to form fructose 6-phosphate (Fru6P) and ammonium ion.</text>
</comment>
<dbReference type="AlphaFoldDB" id="I8UF95"/>
<feature type="active site" description="For ring-opening step" evidence="4">
    <location>
        <position position="143"/>
    </location>
</feature>
<evidence type="ECO:0000313" key="7">
    <source>
        <dbReference type="Proteomes" id="UP000004080"/>
    </source>
</evidence>
<evidence type="ECO:0000256" key="2">
    <source>
        <dbReference type="ARBA" id="ARBA00022801"/>
    </source>
</evidence>
<dbReference type="Gene3D" id="3.40.50.1360">
    <property type="match status" value="1"/>
</dbReference>
<dbReference type="PATRIC" id="fig|1196324.3.peg.2041"/>
<protein>
    <recommendedName>
        <fullName evidence="4">Glucosamine-6-phosphate deaminase</fullName>
        <ecNumber evidence="4">3.5.99.6</ecNumber>
    </recommendedName>
    <alternativeName>
        <fullName evidence="4">GlcN6P deaminase</fullName>
        <shortName evidence="4">GNPDA</shortName>
    </alternativeName>
    <alternativeName>
        <fullName evidence="4">Glucosamine-6-phosphate isomerase</fullName>
    </alternativeName>
</protein>
<comment type="caution">
    <text evidence="4">Lacks conserved residue(s) required for the propagation of feature annotation.</text>
</comment>
<dbReference type="OrthoDB" id="9791139at2"/>
<gene>
    <name evidence="4" type="primary">nagB</name>
    <name evidence="6" type="ORF">A374_09993</name>
</gene>
<dbReference type="InterPro" id="IPR018321">
    <property type="entry name" value="Glucosamine6P_isomerase_CS"/>
</dbReference>
<feature type="active site" description="Proton acceptor; for enolization step" evidence="4">
    <location>
        <position position="67"/>
    </location>
</feature>
<dbReference type="GO" id="GO:0005737">
    <property type="term" value="C:cytoplasm"/>
    <property type="evidence" value="ECO:0007669"/>
    <property type="project" value="TreeGrafter"/>
</dbReference>
<dbReference type="GO" id="GO:0004342">
    <property type="term" value="F:glucosamine-6-phosphate deaminase activity"/>
    <property type="evidence" value="ECO:0007669"/>
    <property type="project" value="UniProtKB-UniRule"/>
</dbReference>
<keyword evidence="6" id="KW-0413">Isomerase</keyword>